<feature type="coiled-coil region" evidence="2">
    <location>
        <begin position="146"/>
        <end position="233"/>
    </location>
</feature>
<evidence type="ECO:0000256" key="1">
    <source>
        <dbReference type="ARBA" id="ARBA00022729"/>
    </source>
</evidence>
<accession>A0A9D2G724</accession>
<gene>
    <name evidence="6" type="ORF">H9723_03325</name>
</gene>
<dbReference type="InterPro" id="IPR016047">
    <property type="entry name" value="M23ase_b-sheet_dom"/>
</dbReference>
<dbReference type="Proteomes" id="UP000824116">
    <property type="component" value="Unassembled WGS sequence"/>
</dbReference>
<name>A0A9D2G724_9FIRM</name>
<dbReference type="EMBL" id="DXAY01000079">
    <property type="protein sequence ID" value="HIZ74264.1"/>
    <property type="molecule type" value="Genomic_DNA"/>
</dbReference>
<evidence type="ECO:0000256" key="3">
    <source>
        <dbReference type="SAM" id="SignalP"/>
    </source>
</evidence>
<feature type="signal peptide" evidence="3">
    <location>
        <begin position="1"/>
        <end position="25"/>
    </location>
</feature>
<organism evidence="6 7">
    <name type="scientific">Candidatus Mediterraneibacter stercoravium</name>
    <dbReference type="NCBI Taxonomy" id="2838685"/>
    <lineage>
        <taxon>Bacteria</taxon>
        <taxon>Bacillati</taxon>
        <taxon>Bacillota</taxon>
        <taxon>Clostridia</taxon>
        <taxon>Lachnospirales</taxon>
        <taxon>Lachnospiraceae</taxon>
        <taxon>Mediterraneibacter</taxon>
    </lineage>
</organism>
<dbReference type="Pfam" id="PF01551">
    <property type="entry name" value="Peptidase_M23"/>
    <property type="match status" value="1"/>
</dbReference>
<dbReference type="Pfam" id="PF24568">
    <property type="entry name" value="CC_PcsB"/>
    <property type="match status" value="1"/>
</dbReference>
<evidence type="ECO:0000256" key="2">
    <source>
        <dbReference type="SAM" id="Coils"/>
    </source>
</evidence>
<evidence type="ECO:0000259" key="4">
    <source>
        <dbReference type="Pfam" id="PF01551"/>
    </source>
</evidence>
<feature type="domain" description="Peptidoglycan hydrolase PcsB coiled-coil" evidence="5">
    <location>
        <begin position="95"/>
        <end position="159"/>
    </location>
</feature>
<comment type="caution">
    <text evidence="6">The sequence shown here is derived from an EMBL/GenBank/DDBJ whole genome shotgun (WGS) entry which is preliminary data.</text>
</comment>
<dbReference type="AlphaFoldDB" id="A0A9D2G724"/>
<dbReference type="PANTHER" id="PTHR21666:SF270">
    <property type="entry name" value="MUREIN HYDROLASE ACTIVATOR ENVC"/>
    <property type="match status" value="1"/>
</dbReference>
<keyword evidence="2" id="KW-0175">Coiled coil</keyword>
<feature type="coiled-coil region" evidence="2">
    <location>
        <begin position="23"/>
        <end position="92"/>
    </location>
</feature>
<dbReference type="PANTHER" id="PTHR21666">
    <property type="entry name" value="PEPTIDASE-RELATED"/>
    <property type="match status" value="1"/>
</dbReference>
<reference evidence="6" key="1">
    <citation type="journal article" date="2021" name="PeerJ">
        <title>Extensive microbial diversity within the chicken gut microbiome revealed by metagenomics and culture.</title>
        <authorList>
            <person name="Gilroy R."/>
            <person name="Ravi A."/>
            <person name="Getino M."/>
            <person name="Pursley I."/>
            <person name="Horton D.L."/>
            <person name="Alikhan N.F."/>
            <person name="Baker D."/>
            <person name="Gharbi K."/>
            <person name="Hall N."/>
            <person name="Watson M."/>
            <person name="Adriaenssens E.M."/>
            <person name="Foster-Nyarko E."/>
            <person name="Jarju S."/>
            <person name="Secka A."/>
            <person name="Antonio M."/>
            <person name="Oren A."/>
            <person name="Chaudhuri R.R."/>
            <person name="La Ragione R."/>
            <person name="Hildebrand F."/>
            <person name="Pallen M.J."/>
        </authorList>
    </citation>
    <scope>NUCLEOTIDE SEQUENCE</scope>
    <source>
        <strain evidence="6">CHK196-3914</strain>
    </source>
</reference>
<dbReference type="InterPro" id="IPR057309">
    <property type="entry name" value="PcsB_CC"/>
</dbReference>
<dbReference type="InterPro" id="IPR011055">
    <property type="entry name" value="Dup_hybrid_motif"/>
</dbReference>
<protein>
    <submittedName>
        <fullName evidence="6">Peptidoglycan DD-metalloendopeptidase family protein</fullName>
    </submittedName>
</protein>
<evidence type="ECO:0000313" key="6">
    <source>
        <dbReference type="EMBL" id="HIZ74264.1"/>
    </source>
</evidence>
<dbReference type="Gene3D" id="2.70.70.10">
    <property type="entry name" value="Glucose Permease (Domain IIA)"/>
    <property type="match status" value="1"/>
</dbReference>
<dbReference type="GO" id="GO:0004222">
    <property type="term" value="F:metalloendopeptidase activity"/>
    <property type="evidence" value="ECO:0007669"/>
    <property type="project" value="TreeGrafter"/>
</dbReference>
<feature type="chain" id="PRO_5038366116" evidence="3">
    <location>
        <begin position="26"/>
        <end position="375"/>
    </location>
</feature>
<dbReference type="CDD" id="cd12797">
    <property type="entry name" value="M23_peptidase"/>
    <property type="match status" value="1"/>
</dbReference>
<proteinExistence type="predicted"/>
<dbReference type="InterPro" id="IPR050570">
    <property type="entry name" value="Cell_wall_metabolism_enzyme"/>
</dbReference>
<evidence type="ECO:0000313" key="7">
    <source>
        <dbReference type="Proteomes" id="UP000824116"/>
    </source>
</evidence>
<dbReference type="SUPFAM" id="SSF51261">
    <property type="entry name" value="Duplicated hybrid motif"/>
    <property type="match status" value="1"/>
</dbReference>
<sequence>MKRRMKRIAGVLLAFVLCAGTTMHAGAVTIDEAEKKADELEEKKEDAESEKEELVTKLNDIIADMNETQEKLTDKEAEIQAAEDELVQARVNENNQYESMKMRIKFMYEGGNTQFLEVLLESESIGDLLNKAEYVSQLSAYDRDMLTEFQNTVKEVEEKEAALQKEYEELNELQDQLADQQDEVQSLIDSKEAQIEEIQKQISDNAETLERLKKEAEEAKRLREEQARAAQAAAGSSYSAATSGNVVSGNGYFTHPCPGMTYQSSYFGEIREFETGGHKGNDYAAPVGTPTYAAAAGTVIIAGWSNSAGNWVVINHGNGLVTKYMHHSSLCVSAGQHVEKGQQIGYVGSTGQSTGPHLHFQVELNGVAVSPDSYM</sequence>
<evidence type="ECO:0000259" key="5">
    <source>
        <dbReference type="Pfam" id="PF24568"/>
    </source>
</evidence>
<feature type="domain" description="M23ase beta-sheet core" evidence="4">
    <location>
        <begin position="277"/>
        <end position="371"/>
    </location>
</feature>
<dbReference type="Gene3D" id="6.10.250.3150">
    <property type="match status" value="1"/>
</dbReference>
<keyword evidence="1 3" id="KW-0732">Signal</keyword>
<reference evidence="6" key="2">
    <citation type="submission" date="2021-04" db="EMBL/GenBank/DDBJ databases">
        <authorList>
            <person name="Gilroy R."/>
        </authorList>
    </citation>
    <scope>NUCLEOTIDE SEQUENCE</scope>
    <source>
        <strain evidence="6">CHK196-3914</strain>
    </source>
</reference>